<reference evidence="12" key="2">
    <citation type="submission" date="2025-04" db="UniProtKB">
        <authorList>
            <consortium name="RefSeq"/>
        </authorList>
    </citation>
    <scope>IDENTIFICATION</scope>
</reference>
<evidence type="ECO:0000313" key="10">
    <source>
        <dbReference type="EnsemblMetazoa" id="XP_016972396.1"/>
    </source>
</evidence>
<proteinExistence type="predicted"/>
<keyword evidence="11" id="KW-1185">Reference proteome</keyword>
<evidence type="ECO:0000256" key="9">
    <source>
        <dbReference type="SAM" id="SignalP"/>
    </source>
</evidence>
<evidence type="ECO:0000256" key="8">
    <source>
        <dbReference type="SAM" id="Phobius"/>
    </source>
</evidence>
<dbReference type="GeneID" id="108039820"/>
<accession>A0A6P4EGK1</accession>
<evidence type="ECO:0000256" key="3">
    <source>
        <dbReference type="ARBA" id="ARBA00022692"/>
    </source>
</evidence>
<evidence type="ECO:0000256" key="5">
    <source>
        <dbReference type="ARBA" id="ARBA00023136"/>
    </source>
</evidence>
<reference evidence="10" key="3">
    <citation type="submission" date="2025-05" db="UniProtKB">
        <authorList>
            <consortium name="EnsemblMetazoa"/>
        </authorList>
    </citation>
    <scope>IDENTIFICATION</scope>
</reference>
<feature type="transmembrane region" description="Helical" evidence="8">
    <location>
        <begin position="302"/>
        <end position="320"/>
    </location>
</feature>
<feature type="transmembrane region" description="Helical" evidence="8">
    <location>
        <begin position="361"/>
        <end position="380"/>
    </location>
</feature>
<dbReference type="OrthoDB" id="7852744at2759"/>
<keyword evidence="4 8" id="KW-1133">Transmembrane helix</keyword>
<protein>
    <submittedName>
        <fullName evidence="12">Uncharacterized protein LOC108039820</fullName>
    </submittedName>
</protein>
<keyword evidence="3 8" id="KW-0812">Transmembrane</keyword>
<dbReference type="InterPro" id="IPR052192">
    <property type="entry name" value="Insect_Ionotropic_Sensory_Rcpt"/>
</dbReference>
<dbReference type="PANTHER" id="PTHR42643">
    <property type="entry name" value="IONOTROPIC RECEPTOR 20A-RELATED"/>
    <property type="match status" value="1"/>
</dbReference>
<evidence type="ECO:0000256" key="4">
    <source>
        <dbReference type="ARBA" id="ARBA00022989"/>
    </source>
</evidence>
<evidence type="ECO:0000256" key="2">
    <source>
        <dbReference type="ARBA" id="ARBA00022475"/>
    </source>
</evidence>
<dbReference type="EnsemblMetazoa" id="XM_017116907.1">
    <property type="protein sequence ID" value="XP_016972396.1"/>
    <property type="gene ID" value="LOC108039820"/>
</dbReference>
<dbReference type="Proteomes" id="UP001652680">
    <property type="component" value="Unassembled WGS sequence"/>
</dbReference>
<keyword evidence="7" id="KW-0325">Glycoprotein</keyword>
<dbReference type="RefSeq" id="XP_016972396.1">
    <property type="nucleotide sequence ID" value="XM_017116907.1"/>
</dbReference>
<organism evidence="12">
    <name type="scientific">Drosophila rhopaloa</name>
    <name type="common">Fruit fly</name>
    <dbReference type="NCBI Taxonomy" id="1041015"/>
    <lineage>
        <taxon>Eukaryota</taxon>
        <taxon>Metazoa</taxon>
        <taxon>Ecdysozoa</taxon>
        <taxon>Arthropoda</taxon>
        <taxon>Hexapoda</taxon>
        <taxon>Insecta</taxon>
        <taxon>Pterygota</taxon>
        <taxon>Neoptera</taxon>
        <taxon>Endopterygota</taxon>
        <taxon>Diptera</taxon>
        <taxon>Brachycera</taxon>
        <taxon>Muscomorpha</taxon>
        <taxon>Ephydroidea</taxon>
        <taxon>Drosophilidae</taxon>
        <taxon>Drosophila</taxon>
        <taxon>Sophophora</taxon>
    </lineage>
</organism>
<evidence type="ECO:0000313" key="11">
    <source>
        <dbReference type="Proteomes" id="UP001652680"/>
    </source>
</evidence>
<evidence type="ECO:0000256" key="7">
    <source>
        <dbReference type="ARBA" id="ARBA00023180"/>
    </source>
</evidence>
<name>A0A6P4EGK1_DRORH</name>
<gene>
    <name evidence="12" type="primary">LOC108039820</name>
    <name evidence="10" type="synonym">108039820</name>
</gene>
<keyword evidence="6" id="KW-0675">Receptor</keyword>
<evidence type="ECO:0000256" key="1">
    <source>
        <dbReference type="ARBA" id="ARBA00004651"/>
    </source>
</evidence>
<comment type="subcellular location">
    <subcellularLocation>
        <location evidence="1">Cell membrane</location>
        <topology evidence="1">Multi-pass membrane protein</topology>
    </subcellularLocation>
</comment>
<keyword evidence="2" id="KW-1003">Cell membrane</keyword>
<feature type="chain" id="PRO_5027976346" evidence="9">
    <location>
        <begin position="17"/>
        <end position="590"/>
    </location>
</feature>
<dbReference type="PANTHER" id="PTHR42643:SF41">
    <property type="entry name" value="IONOTROPIC RECEPTOR 20A-RELATED"/>
    <property type="match status" value="1"/>
</dbReference>
<reference evidence="11" key="1">
    <citation type="journal article" date="2021" name="Elife">
        <title>Highly contiguous assemblies of 101 drosophilid genomes.</title>
        <authorList>
            <person name="Kim B.Y."/>
            <person name="Wang J.R."/>
            <person name="Miller D.E."/>
            <person name="Barmina O."/>
            <person name="Delaney E."/>
            <person name="Thompson A."/>
            <person name="Comeault A.A."/>
            <person name="Peede D."/>
            <person name="D'Agostino E.R."/>
            <person name="Pelaez J."/>
            <person name="Aguilar J.M."/>
            <person name="Haji D."/>
            <person name="Matsunaga T."/>
            <person name="Armstrong E.E."/>
            <person name="Zych M."/>
            <person name="Ogawa Y."/>
            <person name="Stamenkovic-Radak M."/>
            <person name="Jelic M."/>
            <person name="Veselinovic M.S."/>
            <person name="Tanaskovic M."/>
            <person name="Eric P."/>
            <person name="Gao J.J."/>
            <person name="Katoh T.K."/>
            <person name="Toda M.J."/>
            <person name="Watabe H."/>
            <person name="Watada M."/>
            <person name="Davis J.S."/>
            <person name="Moyle L.C."/>
            <person name="Manoli G."/>
            <person name="Bertolini E."/>
            <person name="Kostal V."/>
            <person name="Hawley R.S."/>
            <person name="Takahashi A."/>
            <person name="Jones C.D."/>
            <person name="Price D.K."/>
            <person name="Whiteman N."/>
            <person name="Kopp A."/>
            <person name="Matute D.R."/>
            <person name="Petrov D.A."/>
        </authorList>
    </citation>
    <scope>NUCLEOTIDE SEQUENCE [LARGE SCALE GENOMIC DNA]</scope>
</reference>
<feature type="transmembrane region" description="Helical" evidence="8">
    <location>
        <begin position="561"/>
        <end position="579"/>
    </location>
</feature>
<dbReference type="AlphaFoldDB" id="A0A6P4EGK1"/>
<keyword evidence="5 8" id="KW-0472">Membrane</keyword>
<evidence type="ECO:0000256" key="6">
    <source>
        <dbReference type="ARBA" id="ARBA00023170"/>
    </source>
</evidence>
<feature type="signal peptide" evidence="9">
    <location>
        <begin position="1"/>
        <end position="16"/>
    </location>
</feature>
<dbReference type="GO" id="GO:0005886">
    <property type="term" value="C:plasma membrane"/>
    <property type="evidence" value="ECO:0007669"/>
    <property type="project" value="UniProtKB-SubCell"/>
</dbReference>
<keyword evidence="9" id="KW-0732">Signal</keyword>
<evidence type="ECO:0000313" key="12">
    <source>
        <dbReference type="RefSeq" id="XP_016972396.1"/>
    </source>
</evidence>
<sequence>MAWLVILLFCLGQIGAQFPDISARNKPELQERLLKLFVKVRQEEFFDTLLVYGEDCVFHLISKLLNVSTVLVSSGSTSYDWNFSSLTLILSCDPEAEKEVTNRTLMKLQRNRRLIYLQGNIQPESVCNSYSQKEQFNVAMVGPDFDTSKYIYACRYFPDPKIEQVHLSDMKPIYIEHFRNMHGAPIKTITDLLAPRSMLYIDEKSGETKLKGYVSNLINNFVEKVNATMKFELLEKNISIRNILKKVQADQIDIGTTLETCIHETPLDTASYPLLLTTYCLMVQVPAKLPYNMVYAMIVDRLVLVIIFVMFCMLSMLLVYSENMSWRAWKLSNILLNDITMRGLLGQSHPFPLNASKSLRIIFVILCFASIMMTTMYDAYLQSYFTDPPFGPHIHSFKDFGKFNQKIAISTIEVIALTNTNNTPFREIPKDDLRIFEDWRVYIQLRDSFNLNYSYLVTGDRWSSFAEQQKAFKEPLFYIAKDLCFSRLLFLSIPLRRHLPYRHLFEEHMMRQHEFGLVNYWKSHSFFDMVKLGLVPLEDLSQPKAYDDSLLMEDISSILKLYLAAISLSTICFLIEIGADKWRRWRELRN</sequence>